<dbReference type="OrthoDB" id="2642524at2759"/>
<protein>
    <submittedName>
        <fullName evidence="2">Uncharacterized protein</fullName>
    </submittedName>
</protein>
<evidence type="ECO:0000313" key="3">
    <source>
        <dbReference type="Proteomes" id="UP000250043"/>
    </source>
</evidence>
<sequence>MTSIESGLSTRSKDPWYLTICRTQGLLFLRPEKSWKPIVSVAVDGQTHECMLGCDGQNPNAKSPIVLRGVSHGTRLDISVWHRSHRNKRTKKHLVGSVYISLGEMVKMQGQSGSKLDLRLSCPPPQKRSPTIGSKRLHEATLTVKLVAPDTLVVLGPPEPVLSSSTSLLADIVSDVPPSSRAPSETLVSHADDSVRTWRDQIEPTIDEAAPNQLRHRRPRKLRPYCIDSDVPEGECTSDEASYPSTPHDDYFPIMSTHSAKGMVVDDLECADPEMLSQQVTSNEDVQLTVFEHFIDVFAPYHEMREARLEDPPDCERYEKVLARLLTEWYVVGASLLAIAAIDAAIFGFAPSPGTLFVIDGLSERLVVLSSLTAGIGIMLDAWFLMLYSSANGTRFQRLSTDFYGTHLFFCLSCRMPSLCMLLSSVCLMGFLLAVAWVAWPEAVYVMSGVAGTLITLQYLVYGFHKAGQVCFWIVRGFCRAIRGRRDSNVPRPNVARPAGDIPTRPAT</sequence>
<keyword evidence="1" id="KW-0472">Membrane</keyword>
<name>A0A8E2DJ54_9APHY</name>
<evidence type="ECO:0000313" key="2">
    <source>
        <dbReference type="EMBL" id="OCH90040.1"/>
    </source>
</evidence>
<feature type="transmembrane region" description="Helical" evidence="1">
    <location>
        <begin position="419"/>
        <end position="439"/>
    </location>
</feature>
<feature type="transmembrane region" description="Helical" evidence="1">
    <location>
        <begin position="366"/>
        <end position="388"/>
    </location>
</feature>
<accession>A0A8E2DJ54</accession>
<dbReference type="EMBL" id="KV722413">
    <property type="protein sequence ID" value="OCH90040.1"/>
    <property type="molecule type" value="Genomic_DNA"/>
</dbReference>
<dbReference type="AlphaFoldDB" id="A0A8E2DJ54"/>
<dbReference type="Proteomes" id="UP000250043">
    <property type="component" value="Unassembled WGS sequence"/>
</dbReference>
<organism evidence="2 3">
    <name type="scientific">Obba rivulosa</name>
    <dbReference type="NCBI Taxonomy" id="1052685"/>
    <lineage>
        <taxon>Eukaryota</taxon>
        <taxon>Fungi</taxon>
        <taxon>Dikarya</taxon>
        <taxon>Basidiomycota</taxon>
        <taxon>Agaricomycotina</taxon>
        <taxon>Agaricomycetes</taxon>
        <taxon>Polyporales</taxon>
        <taxon>Gelatoporiaceae</taxon>
        <taxon>Obba</taxon>
    </lineage>
</organism>
<gene>
    <name evidence="2" type="ORF">OBBRIDRAFT_628773</name>
</gene>
<reference evidence="2 3" key="1">
    <citation type="submission" date="2016-07" db="EMBL/GenBank/DDBJ databases">
        <title>Draft genome of the white-rot fungus Obba rivulosa 3A-2.</title>
        <authorList>
            <consortium name="DOE Joint Genome Institute"/>
            <person name="Miettinen O."/>
            <person name="Riley R."/>
            <person name="Acob R."/>
            <person name="Barry K."/>
            <person name="Cullen D."/>
            <person name="De Vries R."/>
            <person name="Hainaut M."/>
            <person name="Hatakka A."/>
            <person name="Henrissat B."/>
            <person name="Hilden K."/>
            <person name="Kuo R."/>
            <person name="Labutti K."/>
            <person name="Lipzen A."/>
            <person name="Makela M.R."/>
            <person name="Sandor L."/>
            <person name="Spatafora J.W."/>
            <person name="Grigoriev I.V."/>
            <person name="Hibbett D.S."/>
        </authorList>
    </citation>
    <scope>NUCLEOTIDE SEQUENCE [LARGE SCALE GENOMIC DNA]</scope>
    <source>
        <strain evidence="2 3">3A-2</strain>
    </source>
</reference>
<keyword evidence="1" id="KW-0812">Transmembrane</keyword>
<feature type="transmembrane region" description="Helical" evidence="1">
    <location>
        <begin position="329"/>
        <end position="350"/>
    </location>
</feature>
<proteinExistence type="predicted"/>
<keyword evidence="1" id="KW-1133">Transmembrane helix</keyword>
<evidence type="ECO:0000256" key="1">
    <source>
        <dbReference type="SAM" id="Phobius"/>
    </source>
</evidence>
<keyword evidence="3" id="KW-1185">Reference proteome</keyword>